<comment type="similarity">
    <text evidence="2">Belongs to the MscS (TC 1.A.23) family.</text>
</comment>
<keyword evidence="6 7" id="KW-0472">Membrane</keyword>
<feature type="domain" description="Mechanosensitive ion channel MscS" evidence="8">
    <location>
        <begin position="101"/>
        <end position="168"/>
    </location>
</feature>
<dbReference type="InterPro" id="IPR049278">
    <property type="entry name" value="MS_channel_C"/>
</dbReference>
<keyword evidence="5 7" id="KW-1133">Transmembrane helix</keyword>
<accession>A0ABW9F5M3</accession>
<organism evidence="11 12">
    <name type="scientific">Helcococcus bovis</name>
    <dbReference type="NCBI Taxonomy" id="3153252"/>
    <lineage>
        <taxon>Bacteria</taxon>
        <taxon>Bacillati</taxon>
        <taxon>Bacillota</taxon>
        <taxon>Tissierellia</taxon>
        <taxon>Tissierellales</taxon>
        <taxon>Peptoniphilaceae</taxon>
        <taxon>Helcococcus</taxon>
    </lineage>
</organism>
<name>A0ABW9F5M3_9FIRM</name>
<feature type="transmembrane region" description="Helical" evidence="7">
    <location>
        <begin position="93"/>
        <end position="114"/>
    </location>
</feature>
<dbReference type="EMBL" id="JBFNFH010000005">
    <property type="protein sequence ID" value="MFM1524682.1"/>
    <property type="molecule type" value="Genomic_DNA"/>
</dbReference>
<dbReference type="InterPro" id="IPR049142">
    <property type="entry name" value="MS_channel_1st"/>
</dbReference>
<evidence type="ECO:0000256" key="1">
    <source>
        <dbReference type="ARBA" id="ARBA00004651"/>
    </source>
</evidence>
<dbReference type="SUPFAM" id="SSF82861">
    <property type="entry name" value="Mechanosensitive channel protein MscS (YggB), transmembrane region"/>
    <property type="match status" value="1"/>
</dbReference>
<dbReference type="PANTHER" id="PTHR30347">
    <property type="entry name" value="POTASSIUM CHANNEL RELATED"/>
    <property type="match status" value="1"/>
</dbReference>
<comment type="caution">
    <text evidence="11">The sequence shown here is derived from an EMBL/GenBank/DDBJ whole genome shotgun (WGS) entry which is preliminary data.</text>
</comment>
<sequence>MNYSIFSIYIFKISIKFILIIVLTILLISKTSKILTVGMLPRVYQKYDVSLDSRQVFNTMIKMILIFVATLIALNTLGISLNSLAVFGSVLGVGLAFGLQNITANFISGLILIFDSHIKIGDRIKIGEEIVDVEKIGFRATVVKSLEDKRIIVPNLYFLENSVENMSHGSLVTRLTIPIGVSYDSDVKLVEKVLKEVAEDMSKEYSSVLRIPSPFVFFEEFAESSLSFKLFVWISDPKQSIKLKSIINFKIFEKFKENNIEIPYPKRDVYIKNNL</sequence>
<keyword evidence="4 7" id="KW-0812">Transmembrane</keyword>
<keyword evidence="12" id="KW-1185">Reference proteome</keyword>
<feature type="domain" description="Mechanosensitive ion channel MscS C-terminal" evidence="9">
    <location>
        <begin position="176"/>
        <end position="262"/>
    </location>
</feature>
<dbReference type="Proteomes" id="UP001629536">
    <property type="component" value="Unassembled WGS sequence"/>
</dbReference>
<evidence type="ECO:0000256" key="2">
    <source>
        <dbReference type="ARBA" id="ARBA00008017"/>
    </source>
</evidence>
<dbReference type="RefSeq" id="WP_408126401.1">
    <property type="nucleotide sequence ID" value="NZ_JBFNFH010000005.1"/>
</dbReference>
<evidence type="ECO:0000313" key="11">
    <source>
        <dbReference type="EMBL" id="MFM1524682.1"/>
    </source>
</evidence>
<dbReference type="Gene3D" id="1.10.287.1260">
    <property type="match status" value="1"/>
</dbReference>
<keyword evidence="3" id="KW-1003">Cell membrane</keyword>
<reference evidence="11 12" key="1">
    <citation type="journal article" date="2024" name="Front. Microbiol.">
        <title>Pangenomic and biochemical analyses of Helcococcus ovis reveal widespread tetracycline resistance and a novel bacterial species, Helcococcus bovis.</title>
        <authorList>
            <person name="Cunha F."/>
            <person name="Zhai Y."/>
            <person name="Casaro S."/>
            <person name="Jones K.L."/>
            <person name="Hernandez M."/>
            <person name="Bisinotto R.S."/>
            <person name="Kariyawasam S."/>
            <person name="Brown M.B."/>
            <person name="Phillips A."/>
            <person name="Jeong K.C."/>
            <person name="Galvao K.N."/>
        </authorList>
    </citation>
    <scope>NUCLEOTIDE SEQUENCE [LARGE SCALE GENOMIC DNA]</scope>
    <source>
        <strain evidence="11 12">KG197</strain>
    </source>
</reference>
<dbReference type="Pfam" id="PF21088">
    <property type="entry name" value="MS_channel_1st"/>
    <property type="match status" value="1"/>
</dbReference>
<evidence type="ECO:0000313" key="12">
    <source>
        <dbReference type="Proteomes" id="UP001629536"/>
    </source>
</evidence>
<dbReference type="Pfam" id="PF21082">
    <property type="entry name" value="MS_channel_3rd"/>
    <property type="match status" value="1"/>
</dbReference>
<feature type="domain" description="Mechanosensitive ion channel transmembrane helices 2/3" evidence="10">
    <location>
        <begin position="60"/>
        <end position="100"/>
    </location>
</feature>
<evidence type="ECO:0000259" key="9">
    <source>
        <dbReference type="Pfam" id="PF21082"/>
    </source>
</evidence>
<dbReference type="InterPro" id="IPR010920">
    <property type="entry name" value="LSM_dom_sf"/>
</dbReference>
<dbReference type="InterPro" id="IPR011014">
    <property type="entry name" value="MscS_channel_TM-2"/>
</dbReference>
<evidence type="ECO:0000256" key="7">
    <source>
        <dbReference type="SAM" id="Phobius"/>
    </source>
</evidence>
<evidence type="ECO:0000256" key="4">
    <source>
        <dbReference type="ARBA" id="ARBA00022692"/>
    </source>
</evidence>
<dbReference type="Pfam" id="PF00924">
    <property type="entry name" value="MS_channel_2nd"/>
    <property type="match status" value="1"/>
</dbReference>
<gene>
    <name evidence="11" type="ORF">ABGF40_03250</name>
</gene>
<evidence type="ECO:0000259" key="10">
    <source>
        <dbReference type="Pfam" id="PF21088"/>
    </source>
</evidence>
<dbReference type="InterPro" id="IPR052702">
    <property type="entry name" value="MscS-like_channel"/>
</dbReference>
<evidence type="ECO:0000256" key="6">
    <source>
        <dbReference type="ARBA" id="ARBA00023136"/>
    </source>
</evidence>
<comment type="subcellular location">
    <subcellularLocation>
        <location evidence="1">Cell membrane</location>
        <topology evidence="1">Multi-pass membrane protein</topology>
    </subcellularLocation>
</comment>
<evidence type="ECO:0000256" key="3">
    <source>
        <dbReference type="ARBA" id="ARBA00022475"/>
    </source>
</evidence>
<dbReference type="PANTHER" id="PTHR30347:SF1">
    <property type="entry name" value="MECHANOSENSITIVE CHANNEL MSCK"/>
    <property type="match status" value="1"/>
</dbReference>
<dbReference type="SUPFAM" id="SSF82689">
    <property type="entry name" value="Mechanosensitive channel protein MscS (YggB), C-terminal domain"/>
    <property type="match status" value="1"/>
</dbReference>
<evidence type="ECO:0000259" key="8">
    <source>
        <dbReference type="Pfam" id="PF00924"/>
    </source>
</evidence>
<dbReference type="InterPro" id="IPR011066">
    <property type="entry name" value="MscS_channel_C_sf"/>
</dbReference>
<feature type="transmembrane region" description="Helical" evidence="7">
    <location>
        <begin position="6"/>
        <end position="29"/>
    </location>
</feature>
<dbReference type="Gene3D" id="2.30.30.60">
    <property type="match status" value="1"/>
</dbReference>
<proteinExistence type="inferred from homology"/>
<dbReference type="SUPFAM" id="SSF50182">
    <property type="entry name" value="Sm-like ribonucleoproteins"/>
    <property type="match status" value="1"/>
</dbReference>
<protein>
    <submittedName>
        <fullName evidence="11">Mechanosensitive ion channel domain-containing protein</fullName>
    </submittedName>
</protein>
<dbReference type="InterPro" id="IPR023408">
    <property type="entry name" value="MscS_beta-dom_sf"/>
</dbReference>
<dbReference type="Gene3D" id="3.30.70.100">
    <property type="match status" value="1"/>
</dbReference>
<dbReference type="InterPro" id="IPR006685">
    <property type="entry name" value="MscS_channel_2nd"/>
</dbReference>
<evidence type="ECO:0000256" key="5">
    <source>
        <dbReference type="ARBA" id="ARBA00022989"/>
    </source>
</evidence>
<feature type="transmembrane region" description="Helical" evidence="7">
    <location>
        <begin position="64"/>
        <end position="87"/>
    </location>
</feature>